<keyword evidence="3" id="KW-1185">Reference proteome</keyword>
<dbReference type="Proteomes" id="UP000642571">
    <property type="component" value="Unassembled WGS sequence"/>
</dbReference>
<feature type="transmembrane region" description="Helical" evidence="1">
    <location>
        <begin position="243"/>
        <end position="262"/>
    </location>
</feature>
<evidence type="ECO:0000256" key="1">
    <source>
        <dbReference type="SAM" id="Phobius"/>
    </source>
</evidence>
<feature type="transmembrane region" description="Helical" evidence="1">
    <location>
        <begin position="314"/>
        <end position="335"/>
    </location>
</feature>
<feature type="transmembrane region" description="Helical" evidence="1">
    <location>
        <begin position="357"/>
        <end position="378"/>
    </location>
</feature>
<comment type="caution">
    <text evidence="2">The sequence shown here is derived from an EMBL/GenBank/DDBJ whole genome shotgun (WGS) entry which is preliminary data.</text>
</comment>
<evidence type="ECO:0000313" key="3">
    <source>
        <dbReference type="Proteomes" id="UP000642571"/>
    </source>
</evidence>
<dbReference type="EMBL" id="BMIN01000012">
    <property type="protein sequence ID" value="GGD18713.1"/>
    <property type="molecule type" value="Genomic_DNA"/>
</dbReference>
<protein>
    <submittedName>
        <fullName evidence="2">Uncharacterized protein</fullName>
    </submittedName>
</protein>
<gene>
    <name evidence="2" type="ORF">GCM10011389_28010</name>
</gene>
<keyword evidence="1" id="KW-0812">Transmembrane</keyword>
<keyword evidence="1" id="KW-0472">Membrane</keyword>
<feature type="transmembrane region" description="Helical" evidence="1">
    <location>
        <begin position="212"/>
        <end position="236"/>
    </location>
</feature>
<feature type="transmembrane region" description="Helical" evidence="1">
    <location>
        <begin position="145"/>
        <end position="167"/>
    </location>
</feature>
<feature type="transmembrane region" description="Helical" evidence="1">
    <location>
        <begin position="110"/>
        <end position="133"/>
    </location>
</feature>
<keyword evidence="1" id="KW-1133">Transmembrane helix</keyword>
<accession>A0ABQ1Q9Y0</accession>
<reference evidence="3" key="1">
    <citation type="journal article" date="2019" name="Int. J. Syst. Evol. Microbiol.">
        <title>The Global Catalogue of Microorganisms (GCM) 10K type strain sequencing project: providing services to taxonomists for standard genome sequencing and annotation.</title>
        <authorList>
            <consortium name="The Broad Institute Genomics Platform"/>
            <consortium name="The Broad Institute Genome Sequencing Center for Infectious Disease"/>
            <person name="Wu L."/>
            <person name="Ma J."/>
        </authorList>
    </citation>
    <scope>NUCLEOTIDE SEQUENCE [LARGE SCALE GENOMIC DNA]</scope>
    <source>
        <strain evidence="3">CGMCC 1.15353</strain>
    </source>
</reference>
<dbReference type="RefSeq" id="WP_188654766.1">
    <property type="nucleotide sequence ID" value="NZ_BMIN01000012.1"/>
</dbReference>
<organism evidence="2 3">
    <name type="scientific">Pontibacillus salipaludis</name>
    <dbReference type="NCBI Taxonomy" id="1697394"/>
    <lineage>
        <taxon>Bacteria</taxon>
        <taxon>Bacillati</taxon>
        <taxon>Bacillota</taxon>
        <taxon>Bacilli</taxon>
        <taxon>Bacillales</taxon>
        <taxon>Bacillaceae</taxon>
        <taxon>Pontibacillus</taxon>
    </lineage>
</organism>
<sequence>MDNLTTDTVLDCTHLSVQQDGEEFTVGDPATGEFIRVPEVAVDVVRGFDGEKTIAEVKQEVEAKYGEDVDVLDFAETLIEMELVLKINGEVINEEIEREVNPKLQKLGSFFYNPVAVGFYGLATVSAIILFLVQPQLFPTFRDVFLFESVGLSSLIILFTMAVLTIVHEIGHALAASRLGIKTKIQLNLRMVFLVAETDMSGLWSRERKERYLPYFAGMAWDGAILFFCLIIQILFPVASVMAIGQMITFFILYNILGQFIFFLRTDVYFIITNWVNTSALHQHSIIFLQNLFLKRNQDEWSRLAAHEQKHAKWFSGLYTVGGALAIFLFGYFQIPPVVYMIQQAYGHLTTEAVTNAYFWDGVIVIGVLAIQVLLWLFGLRTAMRERQASQAVSA</sequence>
<evidence type="ECO:0000313" key="2">
    <source>
        <dbReference type="EMBL" id="GGD18713.1"/>
    </source>
</evidence>
<name>A0ABQ1Q9Y0_9BACI</name>
<proteinExistence type="predicted"/>